<reference evidence="1" key="1">
    <citation type="submission" date="2014-11" db="EMBL/GenBank/DDBJ databases">
        <authorList>
            <person name="Amaro Gonzalez C."/>
        </authorList>
    </citation>
    <scope>NUCLEOTIDE SEQUENCE</scope>
</reference>
<name>A0A0E9R9F7_ANGAN</name>
<accession>A0A0E9R9F7</accession>
<dbReference type="AlphaFoldDB" id="A0A0E9R9F7"/>
<dbReference type="EMBL" id="GBXM01082811">
    <property type="protein sequence ID" value="JAH25766.1"/>
    <property type="molecule type" value="Transcribed_RNA"/>
</dbReference>
<proteinExistence type="predicted"/>
<sequence length="43" mass="4763">MGYDSIPLCILNLAKNVKQLSDGDVHSQRLIGYLVSHVHNSIN</sequence>
<reference evidence="1" key="2">
    <citation type="journal article" date="2015" name="Fish Shellfish Immunol.">
        <title>Early steps in the European eel (Anguilla anguilla)-Vibrio vulnificus interaction in the gills: Role of the RtxA13 toxin.</title>
        <authorList>
            <person name="Callol A."/>
            <person name="Pajuelo D."/>
            <person name="Ebbesson L."/>
            <person name="Teles M."/>
            <person name="MacKenzie S."/>
            <person name="Amaro C."/>
        </authorList>
    </citation>
    <scope>NUCLEOTIDE SEQUENCE</scope>
</reference>
<protein>
    <submittedName>
        <fullName evidence="1">Uncharacterized protein</fullName>
    </submittedName>
</protein>
<organism evidence="1">
    <name type="scientific">Anguilla anguilla</name>
    <name type="common">European freshwater eel</name>
    <name type="synonym">Muraena anguilla</name>
    <dbReference type="NCBI Taxonomy" id="7936"/>
    <lineage>
        <taxon>Eukaryota</taxon>
        <taxon>Metazoa</taxon>
        <taxon>Chordata</taxon>
        <taxon>Craniata</taxon>
        <taxon>Vertebrata</taxon>
        <taxon>Euteleostomi</taxon>
        <taxon>Actinopterygii</taxon>
        <taxon>Neopterygii</taxon>
        <taxon>Teleostei</taxon>
        <taxon>Anguilliformes</taxon>
        <taxon>Anguillidae</taxon>
        <taxon>Anguilla</taxon>
    </lineage>
</organism>
<evidence type="ECO:0000313" key="1">
    <source>
        <dbReference type="EMBL" id="JAH25766.1"/>
    </source>
</evidence>